<dbReference type="Gene3D" id="3.20.20.70">
    <property type="entry name" value="Aldolase class I"/>
    <property type="match status" value="1"/>
</dbReference>
<keyword evidence="9" id="KW-1185">Reference proteome</keyword>
<dbReference type="PANTHER" id="PTHR30352:SF5">
    <property type="entry name" value="PYRUVATE FORMATE-LYASE 1-ACTIVATING ENZYME"/>
    <property type="match status" value="1"/>
</dbReference>
<dbReference type="GO" id="GO:0003824">
    <property type="term" value="F:catalytic activity"/>
    <property type="evidence" value="ECO:0007669"/>
    <property type="project" value="InterPro"/>
</dbReference>
<evidence type="ECO:0000256" key="5">
    <source>
        <dbReference type="ARBA" id="ARBA00023004"/>
    </source>
</evidence>
<dbReference type="GeneID" id="85229476"/>
<evidence type="ECO:0000313" key="8">
    <source>
        <dbReference type="EMBL" id="WOF16077.1"/>
    </source>
</evidence>
<evidence type="ECO:0000256" key="2">
    <source>
        <dbReference type="ARBA" id="ARBA00022485"/>
    </source>
</evidence>
<organism evidence="8 9">
    <name type="scientific">Methanochimaera problematica</name>
    <dbReference type="NCBI Taxonomy" id="2609417"/>
    <lineage>
        <taxon>Archaea</taxon>
        <taxon>Methanobacteriati</taxon>
        <taxon>Methanobacteriota</taxon>
        <taxon>Stenosarchaea group</taxon>
        <taxon>Methanomicrobia</taxon>
        <taxon>Methanomicrobiales</taxon>
        <taxon>Methanomicrobiaceae</taxon>
        <taxon>Methanochimaera</taxon>
    </lineage>
</organism>
<sequence length="253" mass="28476">MKVNFGGFVPLSTVDWRGRSVCTVFFRGCPVRCHYCHNKELQTGLDLRETDEIVDMIRQSKIAASGVIFSGGEAAMQKDALIELAKRSKEMGLCVGLQTNGAFPETLEELISKKAVDLIHLDIKTRWEHYPHLLKVSTGITDKIKESLNICKDAYNNGSLPELQVVCTLFPGREDDAYYISKETEGLNLVLQQGVTGNIPPLSFGDLKKIADKIHRDVYIRTREDGEVRYENNKIIIADSIVLTDILQARRNY</sequence>
<dbReference type="Pfam" id="PF04055">
    <property type="entry name" value="Radical_SAM"/>
    <property type="match status" value="1"/>
</dbReference>
<dbReference type="Proteomes" id="UP001301797">
    <property type="component" value="Chromosome"/>
</dbReference>
<reference evidence="8 9" key="1">
    <citation type="submission" date="2019-09" db="EMBL/GenBank/DDBJ databases">
        <title>The complete genome of Methanoplanus sp. FWC-SCC4.</title>
        <authorList>
            <person name="Chen S.-C."/>
            <person name="Zhou Y.-Z."/>
            <person name="Lai M.-C."/>
        </authorList>
    </citation>
    <scope>NUCLEOTIDE SEQUENCE [LARGE SCALE GENOMIC DNA]</scope>
    <source>
        <strain evidence="8 9">FWC-SCC4</strain>
    </source>
</reference>
<dbReference type="InterPro" id="IPR013785">
    <property type="entry name" value="Aldolase_TIM"/>
</dbReference>
<dbReference type="PROSITE" id="PS51918">
    <property type="entry name" value="RADICAL_SAM"/>
    <property type="match status" value="1"/>
</dbReference>
<dbReference type="InterPro" id="IPR012840">
    <property type="entry name" value="NrdG2"/>
</dbReference>
<proteinExistence type="predicted"/>
<dbReference type="SFLD" id="SFLDG01094">
    <property type="entry name" value="Uncharacterised_Radical_SAM_Su"/>
    <property type="match status" value="1"/>
</dbReference>
<dbReference type="SUPFAM" id="SSF102114">
    <property type="entry name" value="Radical SAM enzymes"/>
    <property type="match status" value="1"/>
</dbReference>
<dbReference type="EMBL" id="CP043875">
    <property type="protein sequence ID" value="WOF16077.1"/>
    <property type="molecule type" value="Genomic_DNA"/>
</dbReference>
<keyword evidence="2" id="KW-0004">4Fe-4S</keyword>
<dbReference type="RefSeq" id="WP_317137651.1">
    <property type="nucleotide sequence ID" value="NZ_CP043875.1"/>
</dbReference>
<dbReference type="AlphaFoldDB" id="A0AA97FBZ6"/>
<dbReference type="KEGG" id="mefw:F1737_04825"/>
<dbReference type="CDD" id="cd01335">
    <property type="entry name" value="Radical_SAM"/>
    <property type="match status" value="1"/>
</dbReference>
<dbReference type="NCBIfam" id="TIGR02495">
    <property type="entry name" value="NrdG2"/>
    <property type="match status" value="1"/>
</dbReference>
<dbReference type="InterPro" id="IPR007197">
    <property type="entry name" value="rSAM"/>
</dbReference>
<evidence type="ECO:0000313" key="9">
    <source>
        <dbReference type="Proteomes" id="UP001301797"/>
    </source>
</evidence>
<dbReference type="SFLD" id="SFLDS00029">
    <property type="entry name" value="Radical_SAM"/>
    <property type="match status" value="1"/>
</dbReference>
<dbReference type="PANTHER" id="PTHR30352">
    <property type="entry name" value="PYRUVATE FORMATE-LYASE-ACTIVATING ENZYME"/>
    <property type="match status" value="1"/>
</dbReference>
<dbReference type="GO" id="GO:0046872">
    <property type="term" value="F:metal ion binding"/>
    <property type="evidence" value="ECO:0007669"/>
    <property type="project" value="UniProtKB-KW"/>
</dbReference>
<dbReference type="InterPro" id="IPR034457">
    <property type="entry name" value="Organic_radical-activating"/>
</dbReference>
<evidence type="ECO:0000256" key="6">
    <source>
        <dbReference type="ARBA" id="ARBA00023014"/>
    </source>
</evidence>
<evidence type="ECO:0000259" key="7">
    <source>
        <dbReference type="PROSITE" id="PS51918"/>
    </source>
</evidence>
<evidence type="ECO:0000256" key="4">
    <source>
        <dbReference type="ARBA" id="ARBA00022723"/>
    </source>
</evidence>
<protein>
    <submittedName>
        <fullName evidence="8">Anaerobic ribonucleoside-triphosphate reductase activating protein</fullName>
    </submittedName>
</protein>
<keyword evidence="5" id="KW-0408">Iron</keyword>
<accession>A0AA97FBZ6</accession>
<keyword evidence="4" id="KW-0479">Metal-binding</keyword>
<name>A0AA97FBZ6_9EURY</name>
<gene>
    <name evidence="8" type="ORF">F1737_04825</name>
</gene>
<evidence type="ECO:0000256" key="1">
    <source>
        <dbReference type="ARBA" id="ARBA00001966"/>
    </source>
</evidence>
<dbReference type="GO" id="GO:0051539">
    <property type="term" value="F:4 iron, 4 sulfur cluster binding"/>
    <property type="evidence" value="ECO:0007669"/>
    <property type="project" value="UniProtKB-KW"/>
</dbReference>
<comment type="cofactor">
    <cofactor evidence="1">
        <name>[4Fe-4S] cluster</name>
        <dbReference type="ChEBI" id="CHEBI:49883"/>
    </cofactor>
</comment>
<dbReference type="InterPro" id="IPR058240">
    <property type="entry name" value="rSAM_sf"/>
</dbReference>
<keyword evidence="3" id="KW-0949">S-adenosyl-L-methionine</keyword>
<evidence type="ECO:0000256" key="3">
    <source>
        <dbReference type="ARBA" id="ARBA00022691"/>
    </source>
</evidence>
<keyword evidence="6" id="KW-0411">Iron-sulfur</keyword>
<feature type="domain" description="Radical SAM core" evidence="7">
    <location>
        <begin position="15"/>
        <end position="225"/>
    </location>
</feature>